<organism evidence="2 3">
    <name type="scientific">Gnathostoma spinigerum</name>
    <dbReference type="NCBI Taxonomy" id="75299"/>
    <lineage>
        <taxon>Eukaryota</taxon>
        <taxon>Metazoa</taxon>
        <taxon>Ecdysozoa</taxon>
        <taxon>Nematoda</taxon>
        <taxon>Chromadorea</taxon>
        <taxon>Rhabditida</taxon>
        <taxon>Spirurina</taxon>
        <taxon>Gnathostomatomorpha</taxon>
        <taxon>Gnathostomatoidea</taxon>
        <taxon>Gnathostomatidae</taxon>
        <taxon>Gnathostoma</taxon>
    </lineage>
</organism>
<protein>
    <submittedName>
        <fullName evidence="2">Uncharacterized protein</fullName>
    </submittedName>
</protein>
<dbReference type="EMBL" id="JBGFUD010000148">
    <property type="protein sequence ID" value="MFH4973815.1"/>
    <property type="molecule type" value="Genomic_DNA"/>
</dbReference>
<name>A0ABD6EC03_9BILA</name>
<reference evidence="2 3" key="1">
    <citation type="submission" date="2024-08" db="EMBL/GenBank/DDBJ databases">
        <title>Gnathostoma spinigerum genome.</title>
        <authorList>
            <person name="Gonzalez-Bertolin B."/>
            <person name="Monzon S."/>
            <person name="Zaballos A."/>
            <person name="Jimenez P."/>
            <person name="Dekumyoy P."/>
            <person name="Varona S."/>
            <person name="Cuesta I."/>
            <person name="Sumanam S."/>
            <person name="Adisakwattana P."/>
            <person name="Gasser R.B."/>
            <person name="Hernandez-Gonzalez A."/>
            <person name="Young N.D."/>
            <person name="Perteguer M.J."/>
        </authorList>
    </citation>
    <scope>NUCLEOTIDE SEQUENCE [LARGE SCALE GENOMIC DNA]</scope>
    <source>
        <strain evidence="2">AL3</strain>
        <tissue evidence="2">Liver</tissue>
    </source>
</reference>
<evidence type="ECO:0000313" key="3">
    <source>
        <dbReference type="Proteomes" id="UP001608902"/>
    </source>
</evidence>
<gene>
    <name evidence="2" type="ORF">AB6A40_000524</name>
</gene>
<dbReference type="Proteomes" id="UP001608902">
    <property type="component" value="Unassembled WGS sequence"/>
</dbReference>
<proteinExistence type="predicted"/>
<dbReference type="AlphaFoldDB" id="A0ABD6EC03"/>
<keyword evidence="3" id="KW-1185">Reference proteome</keyword>
<feature type="signal peptide" evidence="1">
    <location>
        <begin position="1"/>
        <end position="21"/>
    </location>
</feature>
<comment type="caution">
    <text evidence="2">The sequence shown here is derived from an EMBL/GenBank/DDBJ whole genome shotgun (WGS) entry which is preliminary data.</text>
</comment>
<evidence type="ECO:0000313" key="2">
    <source>
        <dbReference type="EMBL" id="MFH4973815.1"/>
    </source>
</evidence>
<sequence>MKMVTDVVITCFILFAVCVEAVPFEFSDPSPQLMSWSIPYTIEGTRGDSDTNYDQLYRRAVFKRNNAEVVNHILKNFPMIRKLGDAGR</sequence>
<feature type="chain" id="PRO_5044856038" evidence="1">
    <location>
        <begin position="22"/>
        <end position="88"/>
    </location>
</feature>
<accession>A0ABD6EC03</accession>
<evidence type="ECO:0000256" key="1">
    <source>
        <dbReference type="SAM" id="SignalP"/>
    </source>
</evidence>
<keyword evidence="1" id="KW-0732">Signal</keyword>